<dbReference type="EMBL" id="GGEC01069950">
    <property type="protein sequence ID" value="MBX50434.1"/>
    <property type="molecule type" value="Transcribed_RNA"/>
</dbReference>
<evidence type="ECO:0000313" key="2">
    <source>
        <dbReference type="EMBL" id="MBX50434.1"/>
    </source>
</evidence>
<reference evidence="2" key="1">
    <citation type="submission" date="2018-02" db="EMBL/GenBank/DDBJ databases">
        <title>Rhizophora mucronata_Transcriptome.</title>
        <authorList>
            <person name="Meera S.P."/>
            <person name="Sreeshan A."/>
            <person name="Augustine A."/>
        </authorList>
    </citation>
    <scope>NUCLEOTIDE SEQUENCE</scope>
    <source>
        <tissue evidence="2">Leaf</tissue>
    </source>
</reference>
<evidence type="ECO:0000256" key="1">
    <source>
        <dbReference type="SAM" id="Phobius"/>
    </source>
</evidence>
<protein>
    <submittedName>
        <fullName evidence="2">Uncharacterized protein</fullName>
    </submittedName>
</protein>
<proteinExistence type="predicted"/>
<sequence length="53" mass="6148">MSLHTKLYGNCSSSSANNLFILLLQSKLKYRFLFLWIIFHSTCVFALTCVNFL</sequence>
<organism evidence="2">
    <name type="scientific">Rhizophora mucronata</name>
    <name type="common">Asiatic mangrove</name>
    <dbReference type="NCBI Taxonomy" id="61149"/>
    <lineage>
        <taxon>Eukaryota</taxon>
        <taxon>Viridiplantae</taxon>
        <taxon>Streptophyta</taxon>
        <taxon>Embryophyta</taxon>
        <taxon>Tracheophyta</taxon>
        <taxon>Spermatophyta</taxon>
        <taxon>Magnoliopsida</taxon>
        <taxon>eudicotyledons</taxon>
        <taxon>Gunneridae</taxon>
        <taxon>Pentapetalae</taxon>
        <taxon>rosids</taxon>
        <taxon>fabids</taxon>
        <taxon>Malpighiales</taxon>
        <taxon>Rhizophoraceae</taxon>
        <taxon>Rhizophora</taxon>
    </lineage>
</organism>
<feature type="transmembrane region" description="Helical" evidence="1">
    <location>
        <begin position="32"/>
        <end position="52"/>
    </location>
</feature>
<keyword evidence="1" id="KW-0812">Transmembrane</keyword>
<keyword evidence="1" id="KW-1133">Transmembrane helix</keyword>
<dbReference type="AlphaFoldDB" id="A0A2P2P6Q4"/>
<name>A0A2P2P6Q4_RHIMU</name>
<keyword evidence="1" id="KW-0472">Membrane</keyword>
<accession>A0A2P2P6Q4</accession>